<dbReference type="EMBL" id="VFOV01000001">
    <property type="protein sequence ID" value="TQL68770.1"/>
    <property type="molecule type" value="Genomic_DNA"/>
</dbReference>
<feature type="transmembrane region" description="Helical" evidence="2">
    <location>
        <begin position="75"/>
        <end position="96"/>
    </location>
</feature>
<comment type="caution">
    <text evidence="3">The sequence shown here is derived from an EMBL/GenBank/DDBJ whole genome shotgun (WGS) entry which is preliminary data.</text>
</comment>
<proteinExistence type="predicted"/>
<accession>A0A543A8D6</accession>
<keyword evidence="2" id="KW-1133">Transmembrane helix</keyword>
<feature type="region of interest" description="Disordered" evidence="1">
    <location>
        <begin position="97"/>
        <end position="147"/>
    </location>
</feature>
<organism evidence="3 4">
    <name type="scientific">Nocardioides albertanoniae</name>
    <dbReference type="NCBI Taxonomy" id="1175486"/>
    <lineage>
        <taxon>Bacteria</taxon>
        <taxon>Bacillati</taxon>
        <taxon>Actinomycetota</taxon>
        <taxon>Actinomycetes</taxon>
        <taxon>Propionibacteriales</taxon>
        <taxon>Nocardioidaceae</taxon>
        <taxon>Nocardioides</taxon>
    </lineage>
</organism>
<dbReference type="RefSeq" id="WP_141780718.1">
    <property type="nucleotide sequence ID" value="NZ_VFOV01000001.1"/>
</dbReference>
<feature type="transmembrane region" description="Helical" evidence="2">
    <location>
        <begin position="37"/>
        <end position="55"/>
    </location>
</feature>
<name>A0A543A8D6_9ACTN</name>
<keyword evidence="2" id="KW-0812">Transmembrane</keyword>
<evidence type="ECO:0008006" key="5">
    <source>
        <dbReference type="Google" id="ProtNLM"/>
    </source>
</evidence>
<reference evidence="3 4" key="1">
    <citation type="submission" date="2019-06" db="EMBL/GenBank/DDBJ databases">
        <title>Sequencing the genomes of 1000 actinobacteria strains.</title>
        <authorList>
            <person name="Klenk H.-P."/>
        </authorList>
    </citation>
    <scope>NUCLEOTIDE SEQUENCE [LARGE SCALE GENOMIC DNA]</scope>
    <source>
        <strain evidence="3 4">DSM 25218</strain>
    </source>
</reference>
<protein>
    <recommendedName>
        <fullName evidence="5">Cellulose synthase</fullName>
    </recommendedName>
</protein>
<dbReference type="AlphaFoldDB" id="A0A543A8D6"/>
<evidence type="ECO:0000256" key="1">
    <source>
        <dbReference type="SAM" id="MobiDB-lite"/>
    </source>
</evidence>
<evidence type="ECO:0000313" key="4">
    <source>
        <dbReference type="Proteomes" id="UP000320209"/>
    </source>
</evidence>
<keyword evidence="4" id="KW-1185">Reference proteome</keyword>
<gene>
    <name evidence="3" type="ORF">FB381_2667</name>
</gene>
<evidence type="ECO:0000313" key="3">
    <source>
        <dbReference type="EMBL" id="TQL68770.1"/>
    </source>
</evidence>
<keyword evidence="2" id="KW-0472">Membrane</keyword>
<dbReference type="Proteomes" id="UP000320209">
    <property type="component" value="Unassembled WGS sequence"/>
</dbReference>
<dbReference type="OrthoDB" id="3829203at2"/>
<feature type="transmembrane region" description="Helical" evidence="2">
    <location>
        <begin position="6"/>
        <end position="25"/>
    </location>
</feature>
<evidence type="ECO:0000256" key="2">
    <source>
        <dbReference type="SAM" id="Phobius"/>
    </source>
</evidence>
<sequence>MDQGAYLALAAALTVLGAIWTWVAFRRRGLGFGVRALGWTLLAPAAYLTGLLRAGGRIVDAIADWAGRLVFSPTVWIGFAVAALAIVLIFLSRVLPSKERSTRASRAAARKEPGVESGGQAGVTGAAGPASVGASKKSKGAAVEEDDDDMADVNDILKKYGIS</sequence>